<protein>
    <recommendedName>
        <fullName evidence="2">J domain-containing protein</fullName>
    </recommendedName>
</protein>
<dbReference type="PANTHER" id="PTHR44144">
    <property type="entry name" value="DNAJ HOMOLOG SUBFAMILY C MEMBER 9"/>
    <property type="match status" value="1"/>
</dbReference>
<dbReference type="PROSITE" id="PS00636">
    <property type="entry name" value="DNAJ_1"/>
    <property type="match status" value="1"/>
</dbReference>
<dbReference type="Gene3D" id="1.10.287.110">
    <property type="entry name" value="DnaJ domain"/>
    <property type="match status" value="1"/>
</dbReference>
<reference evidence="3" key="1">
    <citation type="submission" date="2020-01" db="EMBL/GenBank/DDBJ databases">
        <title>Development of genomics and gene disruption for Polysphondylium violaceum indicates a role for the polyketide synthase stlB in stalk morphogenesis.</title>
        <authorList>
            <person name="Narita B."/>
            <person name="Kawabe Y."/>
            <person name="Kin K."/>
            <person name="Saito T."/>
            <person name="Gibbs R."/>
            <person name="Kuspa A."/>
            <person name="Muzny D."/>
            <person name="Queller D."/>
            <person name="Richards S."/>
            <person name="Strassman J."/>
            <person name="Sucgang R."/>
            <person name="Worley K."/>
            <person name="Schaap P."/>
        </authorList>
    </citation>
    <scope>NUCLEOTIDE SEQUENCE</scope>
    <source>
        <strain evidence="3">QSvi11</strain>
    </source>
</reference>
<dbReference type="PANTHER" id="PTHR44144:SF1">
    <property type="entry name" value="DNAJ HOMOLOG SUBFAMILY C MEMBER 9"/>
    <property type="match status" value="1"/>
</dbReference>
<dbReference type="Pfam" id="PF00226">
    <property type="entry name" value="DnaJ"/>
    <property type="match status" value="1"/>
</dbReference>
<dbReference type="OrthoDB" id="445556at2759"/>
<feature type="compositionally biased region" description="Basic residues" evidence="1">
    <location>
        <begin position="282"/>
        <end position="304"/>
    </location>
</feature>
<feature type="region of interest" description="Disordered" evidence="1">
    <location>
        <begin position="217"/>
        <end position="304"/>
    </location>
</feature>
<feature type="compositionally biased region" description="Acidic residues" evidence="1">
    <location>
        <begin position="236"/>
        <end position="265"/>
    </location>
</feature>
<dbReference type="GO" id="GO:0031072">
    <property type="term" value="F:heat shock protein binding"/>
    <property type="evidence" value="ECO:0007669"/>
    <property type="project" value="TreeGrafter"/>
</dbReference>
<evidence type="ECO:0000259" key="2">
    <source>
        <dbReference type="PROSITE" id="PS50076"/>
    </source>
</evidence>
<dbReference type="CDD" id="cd06257">
    <property type="entry name" value="DnaJ"/>
    <property type="match status" value="1"/>
</dbReference>
<dbReference type="SUPFAM" id="SSF46565">
    <property type="entry name" value="Chaperone J-domain"/>
    <property type="match status" value="1"/>
</dbReference>
<dbReference type="AlphaFoldDB" id="A0A8J4PTG6"/>
<sequence length="304" mass="34968">MTKKTSSTKSKQQKPPKVVKKQEEEEEEEDIDAQPIKSITKDFYEILGVSKTATESELKKAYYKLAREVHPDKNNGPEAKEEFQKLGRIYSILKDPKSRKIYDEHGDVDSTDLNGLTGQALYEAWLEQYNIVRLNEEKINDFFQQQKNQMKESGQKVSKDEETDLIEFYKKKKGDMKLIKEFVIGCENKKDVQRMCDHLKMLIDTKKIESYPKFFQSATLSPDSGSGGASKKKIESEDEQEDIDMGEDIGSEDDEEDEEEEEEEEQKPIQKVKKSPSAPLKKQSKSRFSKRGGVTKKAAATRKK</sequence>
<proteinExistence type="predicted"/>
<comment type="caution">
    <text evidence="3">The sequence shown here is derived from an EMBL/GenBank/DDBJ whole genome shotgun (WGS) entry which is preliminary data.</text>
</comment>
<dbReference type="Proteomes" id="UP000695562">
    <property type="component" value="Unassembled WGS sequence"/>
</dbReference>
<dbReference type="InterPro" id="IPR036869">
    <property type="entry name" value="J_dom_sf"/>
</dbReference>
<keyword evidence="4" id="KW-1185">Reference proteome</keyword>
<evidence type="ECO:0000313" key="4">
    <source>
        <dbReference type="Proteomes" id="UP000695562"/>
    </source>
</evidence>
<dbReference type="InterPro" id="IPR001623">
    <property type="entry name" value="DnaJ_domain"/>
</dbReference>
<gene>
    <name evidence="3" type="ORF">CYY_005117</name>
</gene>
<organism evidence="3 4">
    <name type="scientific">Polysphondylium violaceum</name>
    <dbReference type="NCBI Taxonomy" id="133409"/>
    <lineage>
        <taxon>Eukaryota</taxon>
        <taxon>Amoebozoa</taxon>
        <taxon>Evosea</taxon>
        <taxon>Eumycetozoa</taxon>
        <taxon>Dictyostelia</taxon>
        <taxon>Dictyosteliales</taxon>
        <taxon>Dictyosteliaceae</taxon>
        <taxon>Polysphondylium</taxon>
    </lineage>
</organism>
<dbReference type="InterPro" id="IPR052594">
    <property type="entry name" value="J_domain-containing_protein"/>
</dbReference>
<dbReference type="InterPro" id="IPR056453">
    <property type="entry name" value="HTH_DNAJC9"/>
</dbReference>
<dbReference type="Pfam" id="PF23302">
    <property type="entry name" value="HTH_DNAJC9"/>
    <property type="match status" value="1"/>
</dbReference>
<dbReference type="GO" id="GO:0005634">
    <property type="term" value="C:nucleus"/>
    <property type="evidence" value="ECO:0007669"/>
    <property type="project" value="TreeGrafter"/>
</dbReference>
<evidence type="ECO:0000313" key="3">
    <source>
        <dbReference type="EMBL" id="KAF2073568.1"/>
    </source>
</evidence>
<feature type="compositionally biased region" description="Low complexity" evidence="1">
    <location>
        <begin position="1"/>
        <end position="10"/>
    </location>
</feature>
<dbReference type="GO" id="GO:0005737">
    <property type="term" value="C:cytoplasm"/>
    <property type="evidence" value="ECO:0007669"/>
    <property type="project" value="TreeGrafter"/>
</dbReference>
<evidence type="ECO:0000256" key="1">
    <source>
        <dbReference type="SAM" id="MobiDB-lite"/>
    </source>
</evidence>
<accession>A0A8J4PTG6</accession>
<feature type="domain" description="J" evidence="2">
    <location>
        <begin position="42"/>
        <end position="106"/>
    </location>
</feature>
<feature type="region of interest" description="Disordered" evidence="1">
    <location>
        <begin position="1"/>
        <end position="34"/>
    </location>
</feature>
<dbReference type="InterPro" id="IPR018253">
    <property type="entry name" value="DnaJ_domain_CS"/>
</dbReference>
<dbReference type="SMART" id="SM00271">
    <property type="entry name" value="DnaJ"/>
    <property type="match status" value="1"/>
</dbReference>
<dbReference type="EMBL" id="AJWJ01000196">
    <property type="protein sequence ID" value="KAF2073568.1"/>
    <property type="molecule type" value="Genomic_DNA"/>
</dbReference>
<name>A0A8J4PTG6_9MYCE</name>
<dbReference type="PROSITE" id="PS50076">
    <property type="entry name" value="DNAJ_2"/>
    <property type="match status" value="1"/>
</dbReference>
<dbReference type="PRINTS" id="PR00625">
    <property type="entry name" value="JDOMAIN"/>
</dbReference>